<sequence>MRLLVVEDEEDLAGALRVGLVRAGYAVDLAADAAQAYDLLLVNAYDLLLLDVNLPDVDGFAVCRAIRSGEVEVAGGRDLRVLMLTARGALGDRVRGLDEGADDYLVKPFALVELLARVRALLRRDTGGTGVVLTVGALTLDVARQQARRGDRPLHLTRKEFGVLEYLMTRPGRVVPAEELLEHVWDANADPFTETVRVTVGTLRRKLTGAGDDPAIETVVGRGYRLREVLA</sequence>
<dbReference type="Proteomes" id="UP000647017">
    <property type="component" value="Unassembled WGS sequence"/>
</dbReference>
<evidence type="ECO:0000259" key="5">
    <source>
        <dbReference type="PROSITE" id="PS51755"/>
    </source>
</evidence>
<dbReference type="PROSITE" id="PS50110">
    <property type="entry name" value="RESPONSE_REGULATORY"/>
    <property type="match status" value="1"/>
</dbReference>
<dbReference type="InterPro" id="IPR011006">
    <property type="entry name" value="CheY-like_superfamily"/>
</dbReference>
<dbReference type="PANTHER" id="PTHR48111">
    <property type="entry name" value="REGULATOR OF RPOS"/>
    <property type="match status" value="1"/>
</dbReference>
<evidence type="ECO:0000313" key="7">
    <source>
        <dbReference type="Proteomes" id="UP000647017"/>
    </source>
</evidence>
<evidence type="ECO:0000256" key="1">
    <source>
        <dbReference type="ARBA" id="ARBA00023125"/>
    </source>
</evidence>
<dbReference type="PANTHER" id="PTHR48111:SF36">
    <property type="entry name" value="TRANSCRIPTIONAL REGULATORY PROTEIN CUTR"/>
    <property type="match status" value="1"/>
</dbReference>
<dbReference type="Gene3D" id="1.10.10.10">
    <property type="entry name" value="Winged helix-like DNA-binding domain superfamily/Winged helix DNA-binding domain"/>
    <property type="match status" value="1"/>
</dbReference>
<dbReference type="InterPro" id="IPR001867">
    <property type="entry name" value="OmpR/PhoB-type_DNA-bd"/>
</dbReference>
<protein>
    <submittedName>
        <fullName evidence="6">DNA-binding response regulator</fullName>
    </submittedName>
</protein>
<dbReference type="SMART" id="SM00448">
    <property type="entry name" value="REC"/>
    <property type="match status" value="1"/>
</dbReference>
<dbReference type="InterPro" id="IPR039420">
    <property type="entry name" value="WalR-like"/>
</dbReference>
<keyword evidence="7" id="KW-1185">Reference proteome</keyword>
<dbReference type="InterPro" id="IPR036388">
    <property type="entry name" value="WH-like_DNA-bd_sf"/>
</dbReference>
<name>A0ABQ4HW43_9ACTN</name>
<dbReference type="EMBL" id="BOOZ01000015">
    <property type="protein sequence ID" value="GIJ09866.1"/>
    <property type="molecule type" value="Genomic_DNA"/>
</dbReference>
<dbReference type="Gene3D" id="3.40.50.2300">
    <property type="match status" value="1"/>
</dbReference>
<comment type="caution">
    <text evidence="6">The sequence shown here is derived from an EMBL/GenBank/DDBJ whole genome shotgun (WGS) entry which is preliminary data.</text>
</comment>
<dbReference type="PROSITE" id="PS51755">
    <property type="entry name" value="OMPR_PHOB"/>
    <property type="match status" value="1"/>
</dbReference>
<keyword evidence="1 3" id="KW-0238">DNA-binding</keyword>
<feature type="domain" description="Response regulatory" evidence="4">
    <location>
        <begin position="2"/>
        <end position="122"/>
    </location>
</feature>
<accession>A0ABQ4HW43</accession>
<dbReference type="GO" id="GO:0003677">
    <property type="term" value="F:DNA binding"/>
    <property type="evidence" value="ECO:0007669"/>
    <property type="project" value="UniProtKB-KW"/>
</dbReference>
<feature type="modified residue" description="4-aspartylphosphate" evidence="2">
    <location>
        <position position="51"/>
    </location>
</feature>
<dbReference type="RefSeq" id="WP_204007415.1">
    <property type="nucleotide sequence ID" value="NZ_BOOZ01000015.1"/>
</dbReference>
<organism evidence="6 7">
    <name type="scientific">Micromonospora andamanensis</name>
    <dbReference type="NCBI Taxonomy" id="1287068"/>
    <lineage>
        <taxon>Bacteria</taxon>
        <taxon>Bacillati</taxon>
        <taxon>Actinomycetota</taxon>
        <taxon>Actinomycetes</taxon>
        <taxon>Micromonosporales</taxon>
        <taxon>Micromonosporaceae</taxon>
        <taxon>Micromonospora</taxon>
    </lineage>
</organism>
<evidence type="ECO:0000256" key="2">
    <source>
        <dbReference type="PROSITE-ProRule" id="PRU00169"/>
    </source>
</evidence>
<dbReference type="Pfam" id="PF00072">
    <property type="entry name" value="Response_reg"/>
    <property type="match status" value="1"/>
</dbReference>
<feature type="DNA-binding region" description="OmpR/PhoB-type" evidence="3">
    <location>
        <begin position="130"/>
        <end position="228"/>
    </location>
</feature>
<evidence type="ECO:0000259" key="4">
    <source>
        <dbReference type="PROSITE" id="PS50110"/>
    </source>
</evidence>
<feature type="domain" description="OmpR/PhoB-type" evidence="5">
    <location>
        <begin position="130"/>
        <end position="228"/>
    </location>
</feature>
<reference evidence="6 7" key="1">
    <citation type="submission" date="2021-01" db="EMBL/GenBank/DDBJ databases">
        <title>Whole genome shotgun sequence of Verrucosispora andamanensis NBRC 109075.</title>
        <authorList>
            <person name="Komaki H."/>
            <person name="Tamura T."/>
        </authorList>
    </citation>
    <scope>NUCLEOTIDE SEQUENCE [LARGE SCALE GENOMIC DNA]</scope>
    <source>
        <strain evidence="6 7">NBRC 109075</strain>
    </source>
</reference>
<evidence type="ECO:0000313" key="6">
    <source>
        <dbReference type="EMBL" id="GIJ09866.1"/>
    </source>
</evidence>
<dbReference type="SUPFAM" id="SSF52172">
    <property type="entry name" value="CheY-like"/>
    <property type="match status" value="1"/>
</dbReference>
<dbReference type="Pfam" id="PF00486">
    <property type="entry name" value="Trans_reg_C"/>
    <property type="match status" value="1"/>
</dbReference>
<dbReference type="Gene3D" id="6.10.250.690">
    <property type="match status" value="1"/>
</dbReference>
<dbReference type="SMART" id="SM00862">
    <property type="entry name" value="Trans_reg_C"/>
    <property type="match status" value="1"/>
</dbReference>
<gene>
    <name evidence="6" type="ORF">Van01_30800</name>
</gene>
<dbReference type="InterPro" id="IPR001789">
    <property type="entry name" value="Sig_transdc_resp-reg_receiver"/>
</dbReference>
<evidence type="ECO:0000256" key="3">
    <source>
        <dbReference type="PROSITE-ProRule" id="PRU01091"/>
    </source>
</evidence>
<dbReference type="CDD" id="cd00383">
    <property type="entry name" value="trans_reg_C"/>
    <property type="match status" value="1"/>
</dbReference>
<proteinExistence type="predicted"/>
<keyword evidence="2" id="KW-0597">Phosphoprotein</keyword>